<dbReference type="SUPFAM" id="SSF48435">
    <property type="entry name" value="Bacterial muramidases"/>
    <property type="match status" value="1"/>
</dbReference>
<dbReference type="InterPro" id="IPR012289">
    <property type="entry name" value="Lytic_TGlycosylase_superhlx_L"/>
</dbReference>
<dbReference type="Pfam" id="PF14718">
    <property type="entry name" value="SLT_L"/>
    <property type="match status" value="1"/>
</dbReference>
<feature type="domain" description="Transglycosylase SLT" evidence="2">
    <location>
        <begin position="592"/>
        <end position="705"/>
    </location>
</feature>
<feature type="domain" description="Lytic transglycosylase superhelical linker" evidence="3">
    <location>
        <begin position="515"/>
        <end position="580"/>
    </location>
</feature>
<keyword evidence="1" id="KW-0732">Signal</keyword>
<dbReference type="PANTHER" id="PTHR37423">
    <property type="entry name" value="SOLUBLE LYTIC MUREIN TRANSGLYCOSYLASE-RELATED"/>
    <property type="match status" value="1"/>
</dbReference>
<name>A0A3B0YKR5_9ZZZZ</name>
<dbReference type="CDD" id="cd13401">
    <property type="entry name" value="Slt70-like"/>
    <property type="match status" value="1"/>
</dbReference>
<protein>
    <submittedName>
        <fullName evidence="4">Soluble lytic murein transglycosylase</fullName>
        <ecNumber evidence="4">3.2.1.-</ecNumber>
    </submittedName>
</protein>
<dbReference type="PANTHER" id="PTHR37423:SF5">
    <property type="entry name" value="SOLUBLE LYTIC MUREIN TRANSGLYCOSYLASE"/>
    <property type="match status" value="1"/>
</dbReference>
<accession>A0A3B0YKR5</accession>
<sequence length="760" mass="88819">MHNKNKLVTLVLTFLFIESAYSTSMSSGSVDRSVIPTQSTLSQYNAKQLVANKTRSISAVKKHVPVESTQTVATRKNTAAIKQLSATASKRSTQTTHASAVVRQEPKKMKLARLEPANTGIQVLAADTVSIRNRLRRIARQRNQYRAAEKALILGKRIEYGLLISKLKDYPLYPYLVSKDYSSRLKSLSHTKLKSFLKLHGTTIPGVRLRFSWVRLLARQQRWNKIIAIYRPTTSRQQRCLYNKALYKTNKKRQAFSNMKKVWLTHRRLPAACKFIIARWHASGRLTAPLVWSRVELMLAKKRSRNILTLKQFLPSSKRHWLITWHNIQRRPIKIANKKLLSSKLPIARRILAYGLKRLARSQPQDAALFWRRNVKKNTFNAYQAAQINRQIGMTYAYRGKYESLKWLSKVPEKYASDKLKAWRVRVALAHKKWPKVLFWINKLKSKDYKSFRWTYWRARALEATGKKAQAHKLFQRVAKDRSFEGFLAADRIRVPYSFQSRTLHYTKSQLLLTESKPGILRAREFYFLGSIRAARREWYYTIRKFKELDLRRAAVIAHRWHWHDRAILTLGKSRYRDDLRVRFPLKHKSMVTKRSKDLQIEPAWAMAVIRRESAFQVSARSGVGARGLMQLMPRTARYVARKLKIKMRTAHLKRPALNIRLGVSYLKYQLDRFSGHPVLATAAYNAGPHRVTKWLKQRGPRAADIWVETIPYHETREYTRNIMAYIAIYERRMGLKLNRLKHRLKPISVRAIANTGINF</sequence>
<dbReference type="InterPro" id="IPR008258">
    <property type="entry name" value="Transglycosylase_SLT_dom_1"/>
</dbReference>
<dbReference type="EC" id="3.2.1.-" evidence="4"/>
<dbReference type="GO" id="GO:0004553">
    <property type="term" value="F:hydrolase activity, hydrolyzing O-glycosyl compounds"/>
    <property type="evidence" value="ECO:0007669"/>
    <property type="project" value="InterPro"/>
</dbReference>
<keyword evidence="4" id="KW-0378">Hydrolase</keyword>
<dbReference type="InterPro" id="IPR023346">
    <property type="entry name" value="Lysozyme-like_dom_sf"/>
</dbReference>
<dbReference type="Gene3D" id="1.25.20.10">
    <property type="entry name" value="Bacterial muramidases"/>
    <property type="match status" value="1"/>
</dbReference>
<dbReference type="GO" id="GO:0042597">
    <property type="term" value="C:periplasmic space"/>
    <property type="evidence" value="ECO:0007669"/>
    <property type="project" value="InterPro"/>
</dbReference>
<dbReference type="Gene3D" id="1.10.1240.20">
    <property type="entry name" value="Lytic transglycosylase, superhelical linker domain"/>
    <property type="match status" value="1"/>
</dbReference>
<dbReference type="Pfam" id="PF01464">
    <property type="entry name" value="SLT"/>
    <property type="match status" value="1"/>
</dbReference>
<dbReference type="InterPro" id="IPR008939">
    <property type="entry name" value="Lytic_TGlycosylase_superhlx_U"/>
</dbReference>
<reference evidence="4" key="1">
    <citation type="submission" date="2018-06" db="EMBL/GenBank/DDBJ databases">
        <authorList>
            <person name="Zhirakovskaya E."/>
        </authorList>
    </citation>
    <scope>NUCLEOTIDE SEQUENCE</scope>
</reference>
<evidence type="ECO:0000313" key="4">
    <source>
        <dbReference type="EMBL" id="VAW75902.1"/>
    </source>
</evidence>
<organism evidence="4">
    <name type="scientific">hydrothermal vent metagenome</name>
    <dbReference type="NCBI Taxonomy" id="652676"/>
    <lineage>
        <taxon>unclassified sequences</taxon>
        <taxon>metagenomes</taxon>
        <taxon>ecological metagenomes</taxon>
    </lineage>
</organism>
<dbReference type="EMBL" id="UOFL01000094">
    <property type="protein sequence ID" value="VAW75902.1"/>
    <property type="molecule type" value="Genomic_DNA"/>
</dbReference>
<dbReference type="InterPro" id="IPR037061">
    <property type="entry name" value="Lytic_TGlycoase_superhlx_L_sf"/>
</dbReference>
<gene>
    <name evidence="4" type="ORF">MNBD_GAMMA12-661</name>
</gene>
<dbReference type="Gene3D" id="1.10.530.10">
    <property type="match status" value="1"/>
</dbReference>
<evidence type="ECO:0000256" key="1">
    <source>
        <dbReference type="ARBA" id="ARBA00022729"/>
    </source>
</evidence>
<dbReference type="AlphaFoldDB" id="A0A3B0YKR5"/>
<evidence type="ECO:0000259" key="3">
    <source>
        <dbReference type="Pfam" id="PF14718"/>
    </source>
</evidence>
<proteinExistence type="predicted"/>
<dbReference type="SUPFAM" id="SSF53955">
    <property type="entry name" value="Lysozyme-like"/>
    <property type="match status" value="1"/>
</dbReference>
<evidence type="ECO:0000259" key="2">
    <source>
        <dbReference type="Pfam" id="PF01464"/>
    </source>
</evidence>
<keyword evidence="4" id="KW-0326">Glycosidase</keyword>